<keyword evidence="2" id="KW-1185">Reference proteome</keyword>
<gene>
    <name evidence="1" type="ORF">A0U89_10005</name>
</gene>
<dbReference type="AlphaFoldDB" id="A0A1D8UUU9"/>
<dbReference type="Proteomes" id="UP000179145">
    <property type="component" value="Chromosome"/>
</dbReference>
<accession>A0A1D8UUU9</accession>
<organism evidence="1 2">
    <name type="scientific">Kozakia baliensis</name>
    <dbReference type="NCBI Taxonomy" id="153496"/>
    <lineage>
        <taxon>Bacteria</taxon>
        <taxon>Pseudomonadati</taxon>
        <taxon>Pseudomonadota</taxon>
        <taxon>Alphaproteobacteria</taxon>
        <taxon>Acetobacterales</taxon>
        <taxon>Acetobacteraceae</taxon>
        <taxon>Kozakia</taxon>
    </lineage>
</organism>
<protein>
    <submittedName>
        <fullName evidence="1">Uncharacterized protein</fullName>
    </submittedName>
</protein>
<evidence type="ECO:0000313" key="2">
    <source>
        <dbReference type="Proteomes" id="UP000179145"/>
    </source>
</evidence>
<name>A0A1D8UUU9_9PROT</name>
<evidence type="ECO:0000313" key="1">
    <source>
        <dbReference type="EMBL" id="AOX17416.1"/>
    </source>
</evidence>
<dbReference type="RefSeq" id="WP_029604101.1">
    <property type="nucleotide sequence ID" value="NZ_BJVW01000001.1"/>
</dbReference>
<dbReference type="STRING" id="153496.A0U89_10005"/>
<sequence>MQHLYGLLVGLIVGLFSLIVSVIVVIEHAAREGLERLGIGGQVQTALLALLLLGLIALAFRWFGKLFGILIGVFLLLVLLHSLFASGGGSVSI</sequence>
<reference evidence="1 2" key="1">
    <citation type="journal article" date="2016" name="Microb. Cell Fact.">
        <title>Dissection of exopolysaccharide biosynthesis in Kozakia baliensis.</title>
        <authorList>
            <person name="Brandt J.U."/>
            <person name="Jakob F."/>
            <person name="Behr J."/>
            <person name="Geissler A.J."/>
            <person name="Vogel R.F."/>
        </authorList>
    </citation>
    <scope>NUCLEOTIDE SEQUENCE [LARGE SCALE GENOMIC DNA]</scope>
    <source>
        <strain evidence="1 2">DSM 14400</strain>
    </source>
</reference>
<dbReference type="EMBL" id="CP014674">
    <property type="protein sequence ID" value="AOX17416.1"/>
    <property type="molecule type" value="Genomic_DNA"/>
</dbReference>
<proteinExistence type="predicted"/>
<dbReference type="KEGG" id="kba:A0U89_10005"/>